<evidence type="ECO:0000256" key="1">
    <source>
        <dbReference type="SAM" id="MobiDB-lite"/>
    </source>
</evidence>
<name>Q5U6J9_BETVV</name>
<evidence type="ECO:0000256" key="2">
    <source>
        <dbReference type="SAM" id="Phobius"/>
    </source>
</evidence>
<gene>
    <name evidence="3" type="primary">orf155</name>
</gene>
<feature type="region of interest" description="Disordered" evidence="1">
    <location>
        <begin position="1"/>
        <end position="23"/>
    </location>
</feature>
<keyword evidence="2" id="KW-1133">Transmembrane helix</keyword>
<dbReference type="AlphaFoldDB" id="Q5U6J9"/>
<protein>
    <submittedName>
        <fullName evidence="3">Orf155 protein</fullName>
    </submittedName>
</protein>
<accession>Q5U6J9</accession>
<reference evidence="3" key="1">
    <citation type="journal article" date="2004" name="Mol. Genet. Genomics">
        <title>The cytoplasmic male-sterile type and normal type mitochondrial genomes of sugar beet share the same complement of genes of known function but differ in the content of expressed ORFs.</title>
        <authorList>
            <person name="Satoh M."/>
            <person name="Kubo T."/>
            <person name="Nishizawa S."/>
            <person name="Estiati A."/>
            <person name="Itchoda N."/>
            <person name="Mikami T."/>
        </authorList>
    </citation>
    <scope>NUCLEOTIDE SEQUENCE</scope>
</reference>
<dbReference type="EMBL" id="BA000024">
    <property type="protein sequence ID" value="BAD66708.1"/>
    <property type="molecule type" value="Genomic_DNA"/>
</dbReference>
<keyword evidence="3" id="KW-0496">Mitochondrion</keyword>
<geneLocation type="mitochondrion" evidence="3"/>
<organism evidence="3">
    <name type="scientific">Beta vulgaris subsp. vulgaris</name>
    <name type="common">Beet</name>
    <dbReference type="NCBI Taxonomy" id="3555"/>
    <lineage>
        <taxon>Eukaryota</taxon>
        <taxon>Viridiplantae</taxon>
        <taxon>Streptophyta</taxon>
        <taxon>Embryophyta</taxon>
        <taxon>Tracheophyta</taxon>
        <taxon>Spermatophyta</taxon>
        <taxon>Magnoliopsida</taxon>
        <taxon>eudicotyledons</taxon>
        <taxon>Gunneridae</taxon>
        <taxon>Pentapetalae</taxon>
        <taxon>Caryophyllales</taxon>
        <taxon>Chenopodiaceae</taxon>
        <taxon>Betoideae</taxon>
        <taxon>Beta</taxon>
    </lineage>
</organism>
<sequence length="155" mass="17296">MSDGSQNTALASMPSNNSRNMSCSHIHTTIDTTYKKDSYSNPPLRKGILRASSLSSMKSSSPYILPESFNVVLLSPREGLNEPSQIQEVNKFLSNNKVQVVALLETRIRIHNVEKMKRKFFGLGYVIMGSLLRAVYGWGGSIMILQWGCLRNKAN</sequence>
<proteinExistence type="predicted"/>
<evidence type="ECO:0000313" key="3">
    <source>
        <dbReference type="EMBL" id="BAD66708.1"/>
    </source>
</evidence>
<keyword evidence="2" id="KW-0472">Membrane</keyword>
<feature type="transmembrane region" description="Helical" evidence="2">
    <location>
        <begin position="120"/>
        <end position="138"/>
    </location>
</feature>
<keyword evidence="2" id="KW-0812">Transmembrane</keyword>